<sequence length="71" mass="8039">MISSKELRRKYLFDIKKKMANILMISFFMTTLTASIVSAQLGVLTCDSLILSGMRDCLAKFSPTRDSNPCW</sequence>
<dbReference type="AlphaFoldDB" id="A0A1Y3BPU0"/>
<comment type="caution">
    <text evidence="1">The sequence shown here is derived from an EMBL/GenBank/DDBJ whole genome shotgun (WGS) entry which is preliminary data.</text>
</comment>
<dbReference type="EMBL" id="MUJZ01006681">
    <property type="protein sequence ID" value="OTF82802.1"/>
    <property type="molecule type" value="Genomic_DNA"/>
</dbReference>
<keyword evidence="2" id="KW-1185">Reference proteome</keyword>
<name>A0A1Y3BPU0_EURMA</name>
<proteinExistence type="predicted"/>
<accession>A0A1Y3BPU0</accession>
<gene>
    <name evidence="1" type="ORF">BLA29_008294</name>
</gene>
<dbReference type="OrthoDB" id="6512845at2759"/>
<evidence type="ECO:0000313" key="1">
    <source>
        <dbReference type="EMBL" id="OTF82802.1"/>
    </source>
</evidence>
<protein>
    <submittedName>
        <fullName evidence="1">Uncharacterized protein</fullName>
    </submittedName>
</protein>
<reference evidence="1 2" key="1">
    <citation type="submission" date="2017-03" db="EMBL/GenBank/DDBJ databases">
        <title>Genome Survey of Euroglyphus maynei.</title>
        <authorList>
            <person name="Arlian L.G."/>
            <person name="Morgan M.S."/>
            <person name="Rider S.D."/>
        </authorList>
    </citation>
    <scope>NUCLEOTIDE SEQUENCE [LARGE SCALE GENOMIC DNA]</scope>
    <source>
        <strain evidence="1">Arlian Lab</strain>
        <tissue evidence="1">Whole body</tissue>
    </source>
</reference>
<evidence type="ECO:0000313" key="2">
    <source>
        <dbReference type="Proteomes" id="UP000194236"/>
    </source>
</evidence>
<dbReference type="Proteomes" id="UP000194236">
    <property type="component" value="Unassembled WGS sequence"/>
</dbReference>
<organism evidence="1 2">
    <name type="scientific">Euroglyphus maynei</name>
    <name type="common">Mayne's house dust mite</name>
    <dbReference type="NCBI Taxonomy" id="6958"/>
    <lineage>
        <taxon>Eukaryota</taxon>
        <taxon>Metazoa</taxon>
        <taxon>Ecdysozoa</taxon>
        <taxon>Arthropoda</taxon>
        <taxon>Chelicerata</taxon>
        <taxon>Arachnida</taxon>
        <taxon>Acari</taxon>
        <taxon>Acariformes</taxon>
        <taxon>Sarcoptiformes</taxon>
        <taxon>Astigmata</taxon>
        <taxon>Psoroptidia</taxon>
        <taxon>Analgoidea</taxon>
        <taxon>Pyroglyphidae</taxon>
        <taxon>Pyroglyphinae</taxon>
        <taxon>Euroglyphus</taxon>
    </lineage>
</organism>